<dbReference type="InterPro" id="IPR053147">
    <property type="entry name" value="Hsp_HslJ-like"/>
</dbReference>
<feature type="domain" description="DUF306" evidence="1">
    <location>
        <begin position="59"/>
        <end position="159"/>
    </location>
</feature>
<dbReference type="PANTHER" id="PTHR35535">
    <property type="entry name" value="HEAT SHOCK PROTEIN HSLJ"/>
    <property type="match status" value="1"/>
</dbReference>
<dbReference type="PANTHER" id="PTHR35535:SF2">
    <property type="entry name" value="DUF306 DOMAIN-CONTAINING PROTEIN"/>
    <property type="match status" value="1"/>
</dbReference>
<reference evidence="2 3" key="1">
    <citation type="submission" date="2013-02" db="EMBL/GenBank/DDBJ databases">
        <title>Whole genome shotgun sequence of Gordonia malaquae NBRC 108250.</title>
        <authorList>
            <person name="Yoshida I."/>
            <person name="Hosoyama A."/>
            <person name="Tsuchikane K."/>
            <person name="Ando Y."/>
            <person name="Baba S."/>
            <person name="Ohji S."/>
            <person name="Hamada M."/>
            <person name="Tamura T."/>
            <person name="Yamazoe A."/>
            <person name="Yamazaki S."/>
            <person name="Fujita N."/>
        </authorList>
    </citation>
    <scope>NUCLEOTIDE SEQUENCE [LARGE SCALE GENOMIC DNA]</scope>
    <source>
        <strain evidence="2 3">NBRC 108250</strain>
    </source>
</reference>
<evidence type="ECO:0000259" key="1">
    <source>
        <dbReference type="Pfam" id="PF03724"/>
    </source>
</evidence>
<dbReference type="STRING" id="410332.SAMN04488550_2500"/>
<dbReference type="Proteomes" id="UP000035009">
    <property type="component" value="Unassembled WGS sequence"/>
</dbReference>
<sequence>MIGRCGCTTVALMEHRHDRGPIRWTRLIPLIAAVGAAALGITSCGSDTSSSASWTPDPAALDGKTYVSDDATNQVVPGNGPLTVSFGAKGQISVNGGCNGHGGTAAFDGGTITVSGLVGTMMACPPPRDKVDGWINTLFESPVTWRLDGRTLTLKGDDVTLTLNERVTRAVAGTTWTVKALVRNEAVESSAVIERVKPTVRIGADGSFTGFAGCNQMHGDATVVGSGSEQKVTFGPIATTRKMCPPEVMDVEQAVTAALDGEVTAVVDGDELRLTNVKNPTIGLRLTAAPATAGN</sequence>
<dbReference type="InterPro" id="IPR038670">
    <property type="entry name" value="HslJ-like_sf"/>
</dbReference>
<organism evidence="2 3">
    <name type="scientific">Gordonia malaquae NBRC 108250</name>
    <dbReference type="NCBI Taxonomy" id="1223542"/>
    <lineage>
        <taxon>Bacteria</taxon>
        <taxon>Bacillati</taxon>
        <taxon>Actinomycetota</taxon>
        <taxon>Actinomycetes</taxon>
        <taxon>Mycobacteriales</taxon>
        <taxon>Gordoniaceae</taxon>
        <taxon>Gordonia</taxon>
    </lineage>
</organism>
<evidence type="ECO:0000313" key="3">
    <source>
        <dbReference type="Proteomes" id="UP000035009"/>
    </source>
</evidence>
<gene>
    <name evidence="2" type="ORF">GM1_003_02570</name>
</gene>
<feature type="domain" description="DUF306" evidence="1">
    <location>
        <begin position="171"/>
        <end position="279"/>
    </location>
</feature>
<name>M3VA45_GORML</name>
<proteinExistence type="predicted"/>
<comment type="caution">
    <text evidence="2">The sequence shown here is derived from an EMBL/GenBank/DDBJ whole genome shotgun (WGS) entry which is preliminary data.</text>
</comment>
<evidence type="ECO:0000313" key="2">
    <source>
        <dbReference type="EMBL" id="GAC78518.1"/>
    </source>
</evidence>
<dbReference type="AlphaFoldDB" id="M3VA45"/>
<dbReference type="Pfam" id="PF03724">
    <property type="entry name" value="META"/>
    <property type="match status" value="2"/>
</dbReference>
<dbReference type="EMBL" id="BAOP01000003">
    <property type="protein sequence ID" value="GAC78518.1"/>
    <property type="molecule type" value="Genomic_DNA"/>
</dbReference>
<keyword evidence="3" id="KW-1185">Reference proteome</keyword>
<dbReference type="InterPro" id="IPR005184">
    <property type="entry name" value="DUF306_Meta_HslJ"/>
</dbReference>
<dbReference type="Gene3D" id="2.40.128.270">
    <property type="match status" value="2"/>
</dbReference>
<dbReference type="eggNOG" id="COG3187">
    <property type="taxonomic scope" value="Bacteria"/>
</dbReference>
<accession>M3VA45</accession>
<protein>
    <recommendedName>
        <fullName evidence="1">DUF306 domain-containing protein</fullName>
    </recommendedName>
</protein>